<sequence>MPWLRIGLYMQLPCFVYLAVFHTRGQVAVTTYLHRKATSSLNMGTVGFLMPCHSTPWQSHMHYAPWSSGGDEGRAWFLACPPPPRPDLPGYWDQSDFFFADPLQYMTLRFPPLVDLSFPPMESASFSVPYSTGLPQAHAAYDLGWAHPWPSHLVLFSSLLDVRNQTHSMAELLTAQGYRETMRFWNALLHPDTHRRGSVVVWSHYSMGALAS</sequence>
<accession>A0AAF0EIE1</accession>
<feature type="chain" id="PRO_5042144096" evidence="1">
    <location>
        <begin position="19"/>
        <end position="212"/>
    </location>
</feature>
<organism evidence="2 3">
    <name type="scientific">Malassezia nana</name>
    <dbReference type="NCBI Taxonomy" id="180528"/>
    <lineage>
        <taxon>Eukaryota</taxon>
        <taxon>Fungi</taxon>
        <taxon>Dikarya</taxon>
        <taxon>Basidiomycota</taxon>
        <taxon>Ustilaginomycotina</taxon>
        <taxon>Malasseziomycetes</taxon>
        <taxon>Malasseziales</taxon>
        <taxon>Malasseziaceae</taxon>
        <taxon>Malassezia</taxon>
    </lineage>
</organism>
<evidence type="ECO:0000313" key="3">
    <source>
        <dbReference type="Proteomes" id="UP001213623"/>
    </source>
</evidence>
<dbReference type="EMBL" id="CP119893">
    <property type="protein sequence ID" value="WFD26355.1"/>
    <property type="molecule type" value="Genomic_DNA"/>
</dbReference>
<evidence type="ECO:0000256" key="1">
    <source>
        <dbReference type="SAM" id="SignalP"/>
    </source>
</evidence>
<name>A0AAF0EIE1_9BASI</name>
<proteinExistence type="predicted"/>
<feature type="signal peptide" evidence="1">
    <location>
        <begin position="1"/>
        <end position="18"/>
    </location>
</feature>
<dbReference type="AlphaFoldDB" id="A0AAF0EIE1"/>
<reference evidence="2" key="1">
    <citation type="submission" date="2023-03" db="EMBL/GenBank/DDBJ databases">
        <title>Mating type loci evolution in Malassezia.</title>
        <authorList>
            <person name="Coelho M.A."/>
        </authorList>
    </citation>
    <scope>NUCLEOTIDE SEQUENCE</scope>
    <source>
        <strain evidence="2">CBS 9557</strain>
    </source>
</reference>
<protein>
    <submittedName>
        <fullName evidence="2">Glycosylphosphatidylinositol anchor biosynthesis</fullName>
    </submittedName>
</protein>
<keyword evidence="3" id="KW-1185">Reference proteome</keyword>
<keyword evidence="1" id="KW-0732">Signal</keyword>
<dbReference type="Proteomes" id="UP001213623">
    <property type="component" value="Chromosome 2"/>
</dbReference>
<gene>
    <name evidence="2" type="primary">GPI10</name>
    <name evidence="2" type="ORF">MNAN1_001336</name>
</gene>
<evidence type="ECO:0000313" key="2">
    <source>
        <dbReference type="EMBL" id="WFD26355.1"/>
    </source>
</evidence>